<keyword evidence="2 5" id="KW-0812">Transmembrane</keyword>
<name>A0A515EUF1_9BURK</name>
<organism evidence="6 7">
    <name type="scientific">Rhodoferax aquaticus</name>
    <dbReference type="NCBI Taxonomy" id="2527691"/>
    <lineage>
        <taxon>Bacteria</taxon>
        <taxon>Pseudomonadati</taxon>
        <taxon>Pseudomonadota</taxon>
        <taxon>Betaproteobacteria</taxon>
        <taxon>Burkholderiales</taxon>
        <taxon>Comamonadaceae</taxon>
        <taxon>Rhodoferax</taxon>
    </lineage>
</organism>
<evidence type="ECO:0000256" key="4">
    <source>
        <dbReference type="ARBA" id="ARBA00023136"/>
    </source>
</evidence>
<dbReference type="KEGG" id="rhg:EXZ61_20320"/>
<accession>A0A515EUF1</accession>
<dbReference type="AlphaFoldDB" id="A0A515EUF1"/>
<sequence length="335" mass="38265">MFQSFFRNRQWWLWAWVGGALIVGVTWYKVQLTVELNSWYGSFYDYIQGILQKPGSSNAQEFFAQVLVFAKIAGIFVGVAVMLEFFVKHWVFRWRTALTEFYSANWHKVRHIEGASQRVQDDTYRFAKIMESLGVSLMRSVMTLVAFLPILWTLSAKVPDLPFVGAVSQSLVWTALMSAIFGTVLLASVGIKLPGLEFNNQRVEAAYRKELVLGEDNPERATPPTLADIWTQVRSNHFRLFFHYAYFDVARFFYLQYSGLIPLIAMSPGLLAGTITLGLMQQITNVFERVESSFQFLVNSWSTIVELISVYKRLKAFELAIRNAPDEVGSALTVE</sequence>
<feature type="transmembrane region" description="Helical" evidence="5">
    <location>
        <begin position="133"/>
        <end position="152"/>
    </location>
</feature>
<dbReference type="GO" id="GO:1904680">
    <property type="term" value="F:peptide transmembrane transporter activity"/>
    <property type="evidence" value="ECO:0007669"/>
    <property type="project" value="InterPro"/>
</dbReference>
<dbReference type="InterPro" id="IPR050835">
    <property type="entry name" value="ABC_transporter_sub-D"/>
</dbReference>
<keyword evidence="1" id="KW-0813">Transport</keyword>
<feature type="transmembrane region" description="Helical" evidence="5">
    <location>
        <begin position="12"/>
        <end position="30"/>
    </location>
</feature>
<dbReference type="InterPro" id="IPR009248">
    <property type="entry name" value="SbmA_BacA"/>
</dbReference>
<reference evidence="7" key="2">
    <citation type="journal article" date="2020" name="Int. J. Syst. Evol. Microbiol.">
        <title>Genomic insights into a novel species Rhodoferax aquaticus sp. nov., isolated from freshwater.</title>
        <authorList>
            <person name="Li T."/>
            <person name="Zhuo Y."/>
            <person name="Jin C.Z."/>
            <person name="Wu X."/>
            <person name="Ko S.R."/>
            <person name="Jin F.J."/>
            <person name="Ahn C.Y."/>
            <person name="Oh H.M."/>
            <person name="Lee H.G."/>
            <person name="Jin L."/>
        </authorList>
    </citation>
    <scope>NUCLEOTIDE SEQUENCE [LARGE SCALE GENOMIC DNA]</scope>
    <source>
        <strain evidence="7">Gr-4</strain>
    </source>
</reference>
<evidence type="ECO:0000256" key="3">
    <source>
        <dbReference type="ARBA" id="ARBA00022989"/>
    </source>
</evidence>
<proteinExistence type="predicted"/>
<dbReference type="GO" id="GO:0015833">
    <property type="term" value="P:peptide transport"/>
    <property type="evidence" value="ECO:0007669"/>
    <property type="project" value="InterPro"/>
</dbReference>
<dbReference type="Proteomes" id="UP000317365">
    <property type="component" value="Chromosome"/>
</dbReference>
<dbReference type="PANTHER" id="PTHR11384">
    <property type="entry name" value="ATP-BINDING CASSETTE, SUB-FAMILY D MEMBER"/>
    <property type="match status" value="1"/>
</dbReference>
<dbReference type="EMBL" id="CP036282">
    <property type="protein sequence ID" value="QDL56312.1"/>
    <property type="molecule type" value="Genomic_DNA"/>
</dbReference>
<gene>
    <name evidence="6" type="ORF">EXZ61_20320</name>
</gene>
<evidence type="ECO:0000313" key="7">
    <source>
        <dbReference type="Proteomes" id="UP000317365"/>
    </source>
</evidence>
<evidence type="ECO:0000256" key="5">
    <source>
        <dbReference type="SAM" id="Phobius"/>
    </source>
</evidence>
<dbReference type="Pfam" id="PF05992">
    <property type="entry name" value="SbmA_BacA"/>
    <property type="match status" value="1"/>
</dbReference>
<keyword evidence="3 5" id="KW-1133">Transmembrane helix</keyword>
<dbReference type="GO" id="GO:0005886">
    <property type="term" value="C:plasma membrane"/>
    <property type="evidence" value="ECO:0007669"/>
    <property type="project" value="TreeGrafter"/>
</dbReference>
<feature type="transmembrane region" description="Helical" evidence="5">
    <location>
        <begin position="260"/>
        <end position="280"/>
    </location>
</feature>
<evidence type="ECO:0000313" key="6">
    <source>
        <dbReference type="EMBL" id="QDL56312.1"/>
    </source>
</evidence>
<dbReference type="RefSeq" id="WP_142813751.1">
    <property type="nucleotide sequence ID" value="NZ_CP036282.1"/>
</dbReference>
<feature type="transmembrane region" description="Helical" evidence="5">
    <location>
        <begin position="62"/>
        <end position="87"/>
    </location>
</feature>
<evidence type="ECO:0000256" key="2">
    <source>
        <dbReference type="ARBA" id="ARBA00022692"/>
    </source>
</evidence>
<evidence type="ECO:0000256" key="1">
    <source>
        <dbReference type="ARBA" id="ARBA00022448"/>
    </source>
</evidence>
<dbReference type="PANTHER" id="PTHR11384:SF59">
    <property type="entry name" value="LYSOSOMAL COBALAMIN TRANSPORTER ABCD4"/>
    <property type="match status" value="1"/>
</dbReference>
<keyword evidence="4 5" id="KW-0472">Membrane</keyword>
<reference evidence="7" key="1">
    <citation type="submission" date="2019-02" db="EMBL/GenBank/DDBJ databases">
        <title>Complete genome sequence of Rhodoferax sp. Gr-4.</title>
        <authorList>
            <person name="Jin L."/>
        </authorList>
    </citation>
    <scope>NUCLEOTIDE SEQUENCE [LARGE SCALE GENOMIC DNA]</scope>
    <source>
        <strain evidence="7">Gr-4</strain>
    </source>
</reference>
<feature type="transmembrane region" description="Helical" evidence="5">
    <location>
        <begin position="172"/>
        <end position="193"/>
    </location>
</feature>
<protein>
    <submittedName>
        <fullName evidence="6">Transporter</fullName>
    </submittedName>
</protein>
<keyword evidence="7" id="KW-1185">Reference proteome</keyword>
<dbReference type="NCBIfam" id="NF009036">
    <property type="entry name" value="PRK12369.1"/>
    <property type="match status" value="1"/>
</dbReference>